<dbReference type="AlphaFoldDB" id="A0A7Z8JZ98"/>
<dbReference type="RefSeq" id="WP_154729406.1">
    <property type="nucleotide sequence ID" value="NZ_SZYE01000059.1"/>
</dbReference>
<dbReference type="EMBL" id="SZYE01000059">
    <property type="protein sequence ID" value="TKR23818.1"/>
    <property type="molecule type" value="Genomic_DNA"/>
</dbReference>
<evidence type="ECO:0000313" key="2">
    <source>
        <dbReference type="Proteomes" id="UP000308121"/>
    </source>
</evidence>
<evidence type="ECO:0000313" key="1">
    <source>
        <dbReference type="EMBL" id="TKR23818.1"/>
    </source>
</evidence>
<reference evidence="1 2" key="1">
    <citation type="submission" date="2019-05" db="EMBL/GenBank/DDBJ databases">
        <title>Genome sequence of Cellulomonas hominis strain CS1.</title>
        <authorList>
            <person name="Belmont J."/>
            <person name="Maclea K.S."/>
        </authorList>
    </citation>
    <scope>NUCLEOTIDE SEQUENCE [LARGE SCALE GENOMIC DNA]</scope>
    <source>
        <strain evidence="1 2">CS1</strain>
    </source>
</reference>
<protein>
    <recommendedName>
        <fullName evidence="3">Lipoprotein</fullName>
    </recommendedName>
</protein>
<proteinExistence type="predicted"/>
<gene>
    <name evidence="1" type="ORF">FA014_09290</name>
</gene>
<sequence>MDRTPLTSTPPRTPERRLLGVLSLGAAAVLLLSACGGAVADALGRQPDPRATTFATGADAKAGAALPEWAPDGATDVRVKQRPGGSERIVTMRARLEDLPDDCVPVSAERPLAPHPADGGDPGDFRSVSTLAADWWPAEAEQDATVMCGAWWVGERDGVLYAFTPERRTVPVG</sequence>
<dbReference type="OrthoDB" id="5120158at2"/>
<organism evidence="1 2">
    <name type="scientific">Cellulomonas hominis</name>
    <dbReference type="NCBI Taxonomy" id="156981"/>
    <lineage>
        <taxon>Bacteria</taxon>
        <taxon>Bacillati</taxon>
        <taxon>Actinomycetota</taxon>
        <taxon>Actinomycetes</taxon>
        <taxon>Micrococcales</taxon>
        <taxon>Cellulomonadaceae</taxon>
        <taxon>Cellulomonas</taxon>
    </lineage>
</organism>
<dbReference type="Proteomes" id="UP000308121">
    <property type="component" value="Unassembled WGS sequence"/>
</dbReference>
<comment type="caution">
    <text evidence="1">The sequence shown here is derived from an EMBL/GenBank/DDBJ whole genome shotgun (WGS) entry which is preliminary data.</text>
</comment>
<evidence type="ECO:0008006" key="3">
    <source>
        <dbReference type="Google" id="ProtNLM"/>
    </source>
</evidence>
<name>A0A7Z8JZ98_9CELL</name>
<dbReference type="PROSITE" id="PS51257">
    <property type="entry name" value="PROKAR_LIPOPROTEIN"/>
    <property type="match status" value="1"/>
</dbReference>
<accession>A0A7Z8JZ98</accession>